<evidence type="ECO:0000256" key="1">
    <source>
        <dbReference type="ARBA" id="ARBA00006739"/>
    </source>
</evidence>
<name>A0A163FHR9_9BACL</name>
<dbReference type="CDD" id="cd06423">
    <property type="entry name" value="CESA_like"/>
    <property type="match status" value="1"/>
</dbReference>
<dbReference type="PANTHER" id="PTHR43630:SF1">
    <property type="entry name" value="POLY-BETA-1,6-N-ACETYL-D-GLUCOSAMINE SYNTHASE"/>
    <property type="match status" value="1"/>
</dbReference>
<dbReference type="Gene3D" id="3.90.550.10">
    <property type="entry name" value="Spore Coat Polysaccharide Biosynthesis Protein SpsA, Chain A"/>
    <property type="match status" value="1"/>
</dbReference>
<evidence type="ECO:0000313" key="5">
    <source>
        <dbReference type="EMBL" id="KZE38721.1"/>
    </source>
</evidence>
<keyword evidence="3 5" id="KW-0808">Transferase</keyword>
<keyword evidence="4" id="KW-0472">Membrane</keyword>
<dbReference type="Pfam" id="PF13641">
    <property type="entry name" value="Glyco_tranf_2_3"/>
    <property type="match status" value="1"/>
</dbReference>
<accession>A0A163FHR9</accession>
<feature type="transmembrane region" description="Helical" evidence="4">
    <location>
        <begin position="387"/>
        <end position="408"/>
    </location>
</feature>
<evidence type="ECO:0000256" key="3">
    <source>
        <dbReference type="ARBA" id="ARBA00022679"/>
    </source>
</evidence>
<reference evidence="5 6" key="1">
    <citation type="submission" date="2016-01" db="EMBL/GenBank/DDBJ databases">
        <title>Whole genome sequencing of Bhargavaea cecembensis T14.</title>
        <authorList>
            <person name="Hong K.W."/>
        </authorList>
    </citation>
    <scope>NUCLEOTIDE SEQUENCE [LARGE SCALE GENOMIC DNA]</scope>
    <source>
        <strain evidence="5 6">T14</strain>
    </source>
</reference>
<organism evidence="5 6">
    <name type="scientific">Bhargavaea cecembensis</name>
    <dbReference type="NCBI Taxonomy" id="394098"/>
    <lineage>
        <taxon>Bacteria</taxon>
        <taxon>Bacillati</taxon>
        <taxon>Bacillota</taxon>
        <taxon>Bacilli</taxon>
        <taxon>Bacillales</taxon>
        <taxon>Caryophanaceae</taxon>
        <taxon>Bhargavaea</taxon>
    </lineage>
</organism>
<feature type="transmembrane region" description="Helical" evidence="4">
    <location>
        <begin position="355"/>
        <end position="380"/>
    </location>
</feature>
<proteinExistence type="inferred from homology"/>
<dbReference type="PANTHER" id="PTHR43630">
    <property type="entry name" value="POLY-BETA-1,6-N-ACETYL-D-GLUCOSAMINE SYNTHASE"/>
    <property type="match status" value="1"/>
</dbReference>
<dbReference type="AlphaFoldDB" id="A0A163FHR9"/>
<dbReference type="EMBL" id="LQNT01000009">
    <property type="protein sequence ID" value="KZE38721.1"/>
    <property type="molecule type" value="Genomic_DNA"/>
</dbReference>
<keyword evidence="4" id="KW-1133">Transmembrane helix</keyword>
<dbReference type="OrthoDB" id="9766299at2"/>
<feature type="transmembrane region" description="Helical" evidence="4">
    <location>
        <begin position="243"/>
        <end position="261"/>
    </location>
</feature>
<evidence type="ECO:0000256" key="4">
    <source>
        <dbReference type="SAM" id="Phobius"/>
    </source>
</evidence>
<sequence>MENTIEWLMKFFGGVIFIYMAVVILAYSGMFLFAFLDLKRQRRLDRRELDDRFIDAFYSKPVTILVPAYNEEAGVVGSIHSLLNLNYPQTELLVIDDGSTDRTAEMVIRRFDMVRADKPSESRLDTRRVLDVYRSRIHPNLWLIKKENGGKGDALNVGINFARYPYFCTIDGDSILDGNSLLRVMKPIMTSGGKVVAAGGNVRIVNGMAVDHGVVSDIRLSGRPLVVMQVVEYLRAFLMGRIALSRLNMVLIISGAFSVFSKKYAFEAGGYNTETIGEDMEMVVKIQRLIKDKKMDARVEFVPDPVCWTEAPQSLAVLRRQRRRWHQGLLESLWRHRAMTLNPKYGTVGMLSIPYFWLVECLGPLIELGGYLYVIAAFFMGGIYYEYAVLLMLLFILYGTVFSIGSVLLESWSLNAFPKRRDVLRMMALSLTEVVWYKPLTLFWRVEGLVRSMFRIRSWGDMERVGATKGMSE</sequence>
<evidence type="ECO:0000256" key="2">
    <source>
        <dbReference type="ARBA" id="ARBA00022676"/>
    </source>
</evidence>
<protein>
    <submittedName>
        <fullName evidence="5">Glycosyl transferase</fullName>
    </submittedName>
</protein>
<dbReference type="InterPro" id="IPR029044">
    <property type="entry name" value="Nucleotide-diphossugar_trans"/>
</dbReference>
<dbReference type="GO" id="GO:0016757">
    <property type="term" value="F:glycosyltransferase activity"/>
    <property type="evidence" value="ECO:0007669"/>
    <property type="project" value="UniProtKB-KW"/>
</dbReference>
<dbReference type="Proteomes" id="UP000076490">
    <property type="component" value="Unassembled WGS sequence"/>
</dbReference>
<comment type="similarity">
    <text evidence="1">Belongs to the glycosyltransferase 2 family.</text>
</comment>
<dbReference type="RefSeq" id="WP_063180538.1">
    <property type="nucleotide sequence ID" value="NZ_LQNT01000009.1"/>
</dbReference>
<feature type="transmembrane region" description="Helical" evidence="4">
    <location>
        <begin position="428"/>
        <end position="446"/>
    </location>
</feature>
<comment type="caution">
    <text evidence="5">The sequence shown here is derived from an EMBL/GenBank/DDBJ whole genome shotgun (WGS) entry which is preliminary data.</text>
</comment>
<dbReference type="SUPFAM" id="SSF53448">
    <property type="entry name" value="Nucleotide-diphospho-sugar transferases"/>
    <property type="match status" value="1"/>
</dbReference>
<keyword evidence="4" id="KW-0812">Transmembrane</keyword>
<evidence type="ECO:0000313" key="6">
    <source>
        <dbReference type="Proteomes" id="UP000076490"/>
    </source>
</evidence>
<keyword evidence="2" id="KW-0328">Glycosyltransferase</keyword>
<feature type="transmembrane region" description="Helical" evidence="4">
    <location>
        <begin position="12"/>
        <end position="36"/>
    </location>
</feature>
<gene>
    <name evidence="5" type="ORF">AV656_07405</name>
</gene>